<dbReference type="EMBL" id="JEMX01000068">
    <property type="protein sequence ID" value="EXI78529.1"/>
    <property type="molecule type" value="Genomic_DNA"/>
</dbReference>
<gene>
    <name evidence="2" type="ORF">AW10_03013</name>
</gene>
<evidence type="ECO:0000313" key="3">
    <source>
        <dbReference type="Proteomes" id="UP000021816"/>
    </source>
</evidence>
<reference evidence="2 3" key="1">
    <citation type="submission" date="2014-02" db="EMBL/GenBank/DDBJ databases">
        <title>Expanding our view of genomic diversity in Candidatus Accumulibacter clades.</title>
        <authorList>
            <person name="Skennerton C.T."/>
            <person name="Barr J.J."/>
            <person name="Slater F.R."/>
            <person name="Bond P.L."/>
            <person name="Tyson G.W."/>
        </authorList>
    </citation>
    <scope>NUCLEOTIDE SEQUENCE [LARGE SCALE GENOMIC DNA]</scope>
    <source>
        <strain evidence="3">BA-92</strain>
    </source>
</reference>
<comment type="caution">
    <text evidence="2">The sequence shown here is derived from an EMBL/GenBank/DDBJ whole genome shotgun (WGS) entry which is preliminary data.</text>
</comment>
<dbReference type="PATRIC" id="fig|1454003.3.peg.3075"/>
<evidence type="ECO:0000313" key="2">
    <source>
        <dbReference type="EMBL" id="EXI78529.1"/>
    </source>
</evidence>
<name>A0A011QI71_9PROT</name>
<dbReference type="Proteomes" id="UP000021816">
    <property type="component" value="Unassembled WGS sequence"/>
</dbReference>
<feature type="region of interest" description="Disordered" evidence="1">
    <location>
        <begin position="299"/>
        <end position="326"/>
    </location>
</feature>
<accession>A0A011QI71</accession>
<sequence length="400" mass="45199">MNVVFCISGREAIPVRAIPYVTGWDVSPDMVAQSLANSSDGVRLDRLTACQYHVDGSHTPILPKEWDGIEDLLRGLSASLEAKNSNRDITRPQWLKESIPLLPAGVFVWRDELENSWFRFSAQTSTRKGERPNDGMLNFSPMIPGALLREQVCEGLPFQRAVTESAPQVPPPTISDRQSILRRRKSVTIQEAAELLTGIEGWTKENRAAIALIREAVQNGELEPESVRYWNEDAWTFDGSRAAIDQFSTTITLANFDAWRAFFPAVESHTNEISKHGHAVSQAPTDEDFATGRDDNWPHTLHPPVPDSTRTPNTIRSGETENAAEANPRDWMRDARAIADECFEHDTQNNCRDSLDGYSRRVTDEMQKRNIHGPRGLIDNHKTVQRDALQGEKWWKHKKK</sequence>
<feature type="compositionally biased region" description="Polar residues" evidence="1">
    <location>
        <begin position="308"/>
        <end position="317"/>
    </location>
</feature>
<evidence type="ECO:0000256" key="1">
    <source>
        <dbReference type="SAM" id="MobiDB-lite"/>
    </source>
</evidence>
<organism evidence="2 3">
    <name type="scientific">Candidatus Accumulibacter appositus</name>
    <dbReference type="NCBI Taxonomy" id="1454003"/>
    <lineage>
        <taxon>Bacteria</taxon>
        <taxon>Pseudomonadati</taxon>
        <taxon>Pseudomonadota</taxon>
        <taxon>Betaproteobacteria</taxon>
        <taxon>Candidatus Accumulibacter</taxon>
    </lineage>
</organism>
<dbReference type="AlphaFoldDB" id="A0A011QI71"/>
<dbReference type="STRING" id="1454003.AW10_03013"/>
<protein>
    <submittedName>
        <fullName evidence="2">Uncharacterized protein</fullName>
    </submittedName>
</protein>
<proteinExistence type="predicted"/>